<feature type="zinc finger region" description="C4-type" evidence="5">
    <location>
        <begin position="21"/>
        <end position="43"/>
    </location>
</feature>
<reference evidence="6" key="1">
    <citation type="journal article" date="2020" name="mSystems">
        <title>Genome- and Community-Level Interaction Insights into Carbon Utilization and Element Cycling Functions of Hydrothermarchaeota in Hydrothermal Sediment.</title>
        <authorList>
            <person name="Zhou Z."/>
            <person name="Liu Y."/>
            <person name="Xu W."/>
            <person name="Pan J."/>
            <person name="Luo Z.H."/>
            <person name="Li M."/>
        </authorList>
    </citation>
    <scope>NUCLEOTIDE SEQUENCE [LARGE SCALE GENOMIC DNA]</scope>
    <source>
        <strain evidence="6">SpSt-1056</strain>
    </source>
</reference>
<dbReference type="GO" id="GO:0005840">
    <property type="term" value="C:ribosome"/>
    <property type="evidence" value="ECO:0007669"/>
    <property type="project" value="UniProtKB-KW"/>
</dbReference>
<evidence type="ECO:0000256" key="5">
    <source>
        <dbReference type="HAMAP-Rule" id="MF_00371"/>
    </source>
</evidence>
<dbReference type="GO" id="GO:0003735">
    <property type="term" value="F:structural constituent of ribosome"/>
    <property type="evidence" value="ECO:0007669"/>
    <property type="project" value="InterPro"/>
</dbReference>
<dbReference type="SUPFAM" id="SSF57829">
    <property type="entry name" value="Zn-binding ribosomal proteins"/>
    <property type="match status" value="1"/>
</dbReference>
<evidence type="ECO:0000313" key="6">
    <source>
        <dbReference type="EMBL" id="HHK67753.1"/>
    </source>
</evidence>
<evidence type="ECO:0000256" key="3">
    <source>
        <dbReference type="ARBA" id="ARBA00022980"/>
    </source>
</evidence>
<evidence type="ECO:0000256" key="1">
    <source>
        <dbReference type="ARBA" id="ARBA00010919"/>
    </source>
</evidence>
<keyword evidence="5" id="KW-0479">Metal-binding</keyword>
<dbReference type="InterPro" id="IPR000592">
    <property type="entry name" value="Ribosomal_eS27"/>
</dbReference>
<dbReference type="Pfam" id="PF01667">
    <property type="entry name" value="Ribosomal_S27e"/>
    <property type="match status" value="1"/>
</dbReference>
<name>A0A7C5QQA8_CALS0</name>
<keyword evidence="2 5" id="KW-0862">Zinc</keyword>
<sequence length="66" mass="7364">MSEVWESLIPRPRSRFIQVVCNECGNKQIVFDSAKIEVRCNVCGTVLCKPSGGKAVIIAKKERVLE</sequence>
<dbReference type="AlphaFoldDB" id="A0A7C5QQA8"/>
<comment type="cofactor">
    <cofactor evidence="5">
        <name>Zn(2+)</name>
        <dbReference type="ChEBI" id="CHEBI:29105"/>
    </cofactor>
    <text evidence="5">Binds 1 zinc ion per subunit.</text>
</comment>
<comment type="subunit">
    <text evidence="5">Part of the 30S ribosomal subunit.</text>
</comment>
<protein>
    <recommendedName>
        <fullName evidence="5">Small ribosomal subunit protein eS27</fullName>
    </recommendedName>
</protein>
<feature type="binding site" evidence="5">
    <location>
        <position position="24"/>
    </location>
    <ligand>
        <name>Zn(2+)</name>
        <dbReference type="ChEBI" id="CHEBI:29105"/>
    </ligand>
</feature>
<dbReference type="GO" id="GO:1990904">
    <property type="term" value="C:ribonucleoprotein complex"/>
    <property type="evidence" value="ECO:0007669"/>
    <property type="project" value="UniProtKB-KW"/>
</dbReference>
<comment type="caution">
    <text evidence="6">The sequence shown here is derived from an EMBL/GenBank/DDBJ whole genome shotgun (WGS) entry which is preliminary data.</text>
</comment>
<dbReference type="NCBIfam" id="NF001629">
    <property type="entry name" value="PRK00415.1"/>
    <property type="match status" value="1"/>
</dbReference>
<feature type="binding site" evidence="5">
    <location>
        <position position="21"/>
    </location>
    <ligand>
        <name>Zn(2+)</name>
        <dbReference type="ChEBI" id="CHEBI:29105"/>
    </ligand>
</feature>
<evidence type="ECO:0000256" key="4">
    <source>
        <dbReference type="ARBA" id="ARBA00023274"/>
    </source>
</evidence>
<dbReference type="Gene3D" id="2.20.25.100">
    <property type="entry name" value="Zn-binding ribosomal proteins"/>
    <property type="match status" value="1"/>
</dbReference>
<dbReference type="InterPro" id="IPR023407">
    <property type="entry name" value="Ribosomal_eS27_Zn-bd_dom_sf"/>
</dbReference>
<proteinExistence type="inferred from homology"/>
<keyword evidence="4 5" id="KW-0687">Ribonucleoprotein</keyword>
<keyword evidence="5" id="KW-0863">Zinc-finger</keyword>
<dbReference type="EMBL" id="DRWN01000013">
    <property type="protein sequence ID" value="HHK67753.1"/>
    <property type="molecule type" value="Genomic_DNA"/>
</dbReference>
<dbReference type="InterPro" id="IPR011332">
    <property type="entry name" value="Ribosomal_zn-bd"/>
</dbReference>
<dbReference type="PANTHER" id="PTHR11594">
    <property type="entry name" value="40S RIBOSOMAL PROTEIN S27"/>
    <property type="match status" value="1"/>
</dbReference>
<gene>
    <name evidence="5" type="primary">rps27e</name>
    <name evidence="6" type="ORF">ENM11_01165</name>
</gene>
<dbReference type="GO" id="GO:0008270">
    <property type="term" value="F:zinc ion binding"/>
    <property type="evidence" value="ECO:0007669"/>
    <property type="project" value="UniProtKB-UniRule"/>
</dbReference>
<evidence type="ECO:0000256" key="2">
    <source>
        <dbReference type="ARBA" id="ARBA00022833"/>
    </source>
</evidence>
<organism evidence="6">
    <name type="scientific">Caldiarchaeum subterraneum</name>
    <dbReference type="NCBI Taxonomy" id="311458"/>
    <lineage>
        <taxon>Archaea</taxon>
        <taxon>Nitrososphaerota</taxon>
        <taxon>Candidatus Caldarchaeales</taxon>
        <taxon>Candidatus Caldarchaeaceae</taxon>
        <taxon>Candidatus Caldarchaeum</taxon>
    </lineage>
</organism>
<dbReference type="GO" id="GO:0006412">
    <property type="term" value="P:translation"/>
    <property type="evidence" value="ECO:0007669"/>
    <property type="project" value="UniProtKB-UniRule"/>
</dbReference>
<accession>A0A7C5QQA8</accession>
<feature type="binding site" evidence="5">
    <location>
        <position position="43"/>
    </location>
    <ligand>
        <name>Zn(2+)</name>
        <dbReference type="ChEBI" id="CHEBI:29105"/>
    </ligand>
</feature>
<dbReference type="HAMAP" id="MF_00371">
    <property type="entry name" value="Ribosomal_eS27"/>
    <property type="match status" value="1"/>
</dbReference>
<keyword evidence="3 5" id="KW-0689">Ribosomal protein</keyword>
<feature type="binding site" evidence="5">
    <location>
        <position position="40"/>
    </location>
    <ligand>
        <name>Zn(2+)</name>
        <dbReference type="ChEBI" id="CHEBI:29105"/>
    </ligand>
</feature>
<comment type="similarity">
    <text evidence="1 5">Belongs to the eukaryotic ribosomal protein eS27 family.</text>
</comment>